<feature type="transmembrane region" description="Helical" evidence="6">
    <location>
        <begin position="140"/>
        <end position="162"/>
    </location>
</feature>
<keyword evidence="3 6" id="KW-1133">Transmembrane helix</keyword>
<keyword evidence="4 6" id="KW-0472">Membrane</keyword>
<feature type="transmembrane region" description="Helical" evidence="6">
    <location>
        <begin position="457"/>
        <end position="476"/>
    </location>
</feature>
<keyword evidence="2 6" id="KW-0812">Transmembrane</keyword>
<dbReference type="PANTHER" id="PTHR24064">
    <property type="entry name" value="SOLUTE CARRIER FAMILY 22 MEMBER"/>
    <property type="match status" value="1"/>
</dbReference>
<comment type="subcellular location">
    <subcellularLocation>
        <location evidence="1">Membrane</location>
        <topology evidence="1">Multi-pass membrane protein</topology>
    </subcellularLocation>
</comment>
<feature type="transmembrane region" description="Helical" evidence="6">
    <location>
        <begin position="107"/>
        <end position="128"/>
    </location>
</feature>
<evidence type="ECO:0000256" key="6">
    <source>
        <dbReference type="SAM" id="Phobius"/>
    </source>
</evidence>
<dbReference type="SUPFAM" id="SSF103473">
    <property type="entry name" value="MFS general substrate transporter"/>
    <property type="match status" value="1"/>
</dbReference>
<feature type="transmembrane region" description="Helical" evidence="6">
    <location>
        <begin position="312"/>
        <end position="335"/>
    </location>
</feature>
<dbReference type="Gene3D" id="1.20.1250.20">
    <property type="entry name" value="MFS general substrate transporter like domains"/>
    <property type="match status" value="1"/>
</dbReference>
<dbReference type="InterPro" id="IPR020846">
    <property type="entry name" value="MFS_dom"/>
</dbReference>
<feature type="transmembrane region" description="Helical" evidence="6">
    <location>
        <begin position="196"/>
        <end position="219"/>
    </location>
</feature>
<name>A0A653CIY7_CALMS</name>
<evidence type="ECO:0000256" key="5">
    <source>
        <dbReference type="SAM" id="MobiDB-lite"/>
    </source>
</evidence>
<dbReference type="GO" id="GO:0022857">
    <property type="term" value="F:transmembrane transporter activity"/>
    <property type="evidence" value="ECO:0007669"/>
    <property type="project" value="InterPro"/>
</dbReference>
<dbReference type="Pfam" id="PF00083">
    <property type="entry name" value="Sugar_tr"/>
    <property type="match status" value="1"/>
</dbReference>
<feature type="transmembrane region" description="Helical" evidence="6">
    <location>
        <begin position="395"/>
        <end position="418"/>
    </location>
</feature>
<evidence type="ECO:0000256" key="3">
    <source>
        <dbReference type="ARBA" id="ARBA00022989"/>
    </source>
</evidence>
<dbReference type="AlphaFoldDB" id="A0A653CIY7"/>
<feature type="domain" description="Major facilitator superfamily (MFS) profile" evidence="7">
    <location>
        <begin position="40"/>
        <end position="483"/>
    </location>
</feature>
<gene>
    <name evidence="8" type="ORF">CALMAC_LOCUS9351</name>
</gene>
<sequence>MLNGKEDGNVKQDAPSPPKGKEPDIIQKSIGVLGKWHIWVCLIIFLVKFPVAWHQLSIVFIAPPIDYQCVNNVTEKCTPQCTHYVFDRSIFSSTITTEWNLICEKQYLANLAQTVTMLGILFGNMLFGYLSDRFGRRNPLVLAVVLQAGSGMAAAFSPWFFGFLVMRFLSALATGGTMITSFVLVMEIVGTEWRTVLGILYQIPFNLGHLLLPVIGYYLRDWRHFQIAISAPSIFLVVYYWILPESPRWQLAVGQKENAINTLRKAAKCNKLPTDKIATDVDLYLQTKDLNKVEQSKGNILDLVRTPIIRMYTIAICFNWLVCGLCFFGVSQFIGQLGGNIFVNVALSAIIQVPSTLFACWATKAWGRKKTLIIANVLAGVSIFLIGFVPSDPAWIKSTLSTIGMFGLALAFPTVYIYSGELFPTVLRNIGVGTSSMCARIGSMVAPFVAALASVQFWIPPVIFGTVPLIGAILCYKLPETLDCKLPDTIEEAERYESNNNKKKDSDIEMK</sequence>
<protein>
    <recommendedName>
        <fullName evidence="7">Major facilitator superfamily (MFS) profile domain-containing protein</fullName>
    </recommendedName>
</protein>
<dbReference type="InterPro" id="IPR036259">
    <property type="entry name" value="MFS_trans_sf"/>
</dbReference>
<feature type="transmembrane region" description="Helical" evidence="6">
    <location>
        <begin position="430"/>
        <end position="451"/>
    </location>
</feature>
<dbReference type="InterPro" id="IPR005828">
    <property type="entry name" value="MFS_sugar_transport-like"/>
</dbReference>
<dbReference type="OrthoDB" id="5296287at2759"/>
<dbReference type="Proteomes" id="UP000410492">
    <property type="component" value="Unassembled WGS sequence"/>
</dbReference>
<accession>A0A653CIY7</accession>
<evidence type="ECO:0000256" key="4">
    <source>
        <dbReference type="ARBA" id="ARBA00023136"/>
    </source>
</evidence>
<feature type="transmembrane region" description="Helical" evidence="6">
    <location>
        <begin position="225"/>
        <end position="243"/>
    </location>
</feature>
<dbReference type="GO" id="GO:0016020">
    <property type="term" value="C:membrane"/>
    <property type="evidence" value="ECO:0007669"/>
    <property type="project" value="UniProtKB-SubCell"/>
</dbReference>
<dbReference type="EMBL" id="CAACVG010007926">
    <property type="protein sequence ID" value="VEN47658.1"/>
    <property type="molecule type" value="Genomic_DNA"/>
</dbReference>
<feature type="transmembrane region" description="Helical" evidence="6">
    <location>
        <begin position="341"/>
        <end position="360"/>
    </location>
</feature>
<reference evidence="8 9" key="1">
    <citation type="submission" date="2019-01" db="EMBL/GenBank/DDBJ databases">
        <authorList>
            <person name="Sayadi A."/>
        </authorList>
    </citation>
    <scope>NUCLEOTIDE SEQUENCE [LARGE SCALE GENOMIC DNA]</scope>
</reference>
<feature type="compositionally biased region" description="Basic and acidic residues" evidence="5">
    <location>
        <begin position="1"/>
        <end position="10"/>
    </location>
</feature>
<dbReference type="PROSITE" id="PS50850">
    <property type="entry name" value="MFS"/>
    <property type="match status" value="1"/>
</dbReference>
<dbReference type="EMBL" id="CAACVG010007926">
    <property type="protein sequence ID" value="VEN47656.1"/>
    <property type="molecule type" value="Genomic_DNA"/>
</dbReference>
<keyword evidence="9" id="KW-1185">Reference proteome</keyword>
<feature type="transmembrane region" description="Helical" evidence="6">
    <location>
        <begin position="36"/>
        <end position="53"/>
    </location>
</feature>
<evidence type="ECO:0000313" key="8">
    <source>
        <dbReference type="EMBL" id="VEN47656.1"/>
    </source>
</evidence>
<feature type="transmembrane region" description="Helical" evidence="6">
    <location>
        <begin position="168"/>
        <end position="189"/>
    </location>
</feature>
<dbReference type="CDD" id="cd17317">
    <property type="entry name" value="MFS_SLC22"/>
    <property type="match status" value="1"/>
</dbReference>
<evidence type="ECO:0000256" key="2">
    <source>
        <dbReference type="ARBA" id="ARBA00022692"/>
    </source>
</evidence>
<evidence type="ECO:0000313" key="9">
    <source>
        <dbReference type="Proteomes" id="UP000410492"/>
    </source>
</evidence>
<evidence type="ECO:0000256" key="1">
    <source>
        <dbReference type="ARBA" id="ARBA00004141"/>
    </source>
</evidence>
<evidence type="ECO:0000259" key="7">
    <source>
        <dbReference type="PROSITE" id="PS50850"/>
    </source>
</evidence>
<proteinExistence type="predicted"/>
<feature type="region of interest" description="Disordered" evidence="5">
    <location>
        <begin position="1"/>
        <end position="23"/>
    </location>
</feature>
<organism evidence="8 9">
    <name type="scientific">Callosobruchus maculatus</name>
    <name type="common">Southern cowpea weevil</name>
    <name type="synonym">Pulse bruchid</name>
    <dbReference type="NCBI Taxonomy" id="64391"/>
    <lineage>
        <taxon>Eukaryota</taxon>
        <taxon>Metazoa</taxon>
        <taxon>Ecdysozoa</taxon>
        <taxon>Arthropoda</taxon>
        <taxon>Hexapoda</taxon>
        <taxon>Insecta</taxon>
        <taxon>Pterygota</taxon>
        <taxon>Neoptera</taxon>
        <taxon>Endopterygota</taxon>
        <taxon>Coleoptera</taxon>
        <taxon>Polyphaga</taxon>
        <taxon>Cucujiformia</taxon>
        <taxon>Chrysomeloidea</taxon>
        <taxon>Chrysomelidae</taxon>
        <taxon>Bruchinae</taxon>
        <taxon>Bruchini</taxon>
        <taxon>Callosobruchus</taxon>
    </lineage>
</organism>
<feature type="transmembrane region" description="Helical" evidence="6">
    <location>
        <begin position="372"/>
        <end position="389"/>
    </location>
</feature>